<name>A0ABV8UTV5_9BACL</name>
<keyword evidence="4" id="KW-1185">Reference proteome</keyword>
<evidence type="ECO:0000259" key="2">
    <source>
        <dbReference type="Pfam" id="PF04326"/>
    </source>
</evidence>
<organism evidence="3 4">
    <name type="scientific">Chryseomicrobium palamuruense</name>
    <dbReference type="NCBI Taxonomy" id="682973"/>
    <lineage>
        <taxon>Bacteria</taxon>
        <taxon>Bacillati</taxon>
        <taxon>Bacillota</taxon>
        <taxon>Bacilli</taxon>
        <taxon>Bacillales</taxon>
        <taxon>Caryophanaceae</taxon>
        <taxon>Chryseomicrobium</taxon>
    </lineage>
</organism>
<dbReference type="Gene3D" id="3.30.950.30">
    <property type="entry name" value="Schlafen, AAA domain"/>
    <property type="match status" value="1"/>
</dbReference>
<keyword evidence="1" id="KW-0175">Coiled coil</keyword>
<comment type="caution">
    <text evidence="3">The sequence shown here is derived from an EMBL/GenBank/DDBJ whole genome shotgun (WGS) entry which is preliminary data.</text>
</comment>
<dbReference type="Pfam" id="PF04326">
    <property type="entry name" value="SLFN_AlbA_2"/>
    <property type="match status" value="1"/>
</dbReference>
<protein>
    <submittedName>
        <fullName evidence="3">RNA-binding domain-containing protein</fullName>
    </submittedName>
</protein>
<feature type="domain" description="Schlafen AlbA-2" evidence="2">
    <location>
        <begin position="19"/>
        <end position="137"/>
    </location>
</feature>
<dbReference type="InterPro" id="IPR038461">
    <property type="entry name" value="Schlafen_AlbA_2_dom_sf"/>
</dbReference>
<sequence length="329" mass="37905">MRKQKSLTERVETLLNKEEGLDVDFKRDRNGIKPEDLVAFANSPSGGTILVGVDEDINKEGKQRGKIVGCKISDGEKLALLGKASECRPPIDIEIIIENENTDKPFYRIEIPSGPYKPYCTNRGVYQIRGDARNNPITPEQLLNIFLEKNSSEFFERFKHATLELESNLQESQKELFNLNIILESMNHKVNENLSLLLTDIDSFKIQIENQLEHIFSSAEDASDAANDANSEASDMNNRLSDVEAEMEEIYWLVYGVHEHLNIENPNITKGRILVKRITKQMYSLQSESIEIVKLKDQVLTYIREKRKLKVNPKLIEKWVEEQYFELMK</sequence>
<evidence type="ECO:0000313" key="4">
    <source>
        <dbReference type="Proteomes" id="UP001595733"/>
    </source>
</evidence>
<evidence type="ECO:0000256" key="1">
    <source>
        <dbReference type="SAM" id="Coils"/>
    </source>
</evidence>
<evidence type="ECO:0000313" key="3">
    <source>
        <dbReference type="EMBL" id="MFC4354757.1"/>
    </source>
</evidence>
<reference evidence="4" key="1">
    <citation type="journal article" date="2019" name="Int. J. Syst. Evol. Microbiol.">
        <title>The Global Catalogue of Microorganisms (GCM) 10K type strain sequencing project: providing services to taxonomists for standard genome sequencing and annotation.</title>
        <authorList>
            <consortium name="The Broad Institute Genomics Platform"/>
            <consortium name="The Broad Institute Genome Sequencing Center for Infectious Disease"/>
            <person name="Wu L."/>
            <person name="Ma J."/>
        </authorList>
    </citation>
    <scope>NUCLEOTIDE SEQUENCE [LARGE SCALE GENOMIC DNA]</scope>
    <source>
        <strain evidence="4">CCUG 50353</strain>
    </source>
</reference>
<dbReference type="InterPro" id="IPR007421">
    <property type="entry name" value="Schlafen_AlbA_2_dom"/>
</dbReference>
<dbReference type="Proteomes" id="UP001595733">
    <property type="component" value="Unassembled WGS sequence"/>
</dbReference>
<gene>
    <name evidence="3" type="ORF">ACFO0S_06755</name>
</gene>
<dbReference type="RefSeq" id="WP_378141037.1">
    <property type="nucleotide sequence ID" value="NZ_JBHSEF010000016.1"/>
</dbReference>
<proteinExistence type="predicted"/>
<feature type="coiled-coil region" evidence="1">
    <location>
        <begin position="219"/>
        <end position="246"/>
    </location>
</feature>
<accession>A0ABV8UTV5</accession>
<dbReference type="EMBL" id="JBHSEF010000016">
    <property type="protein sequence ID" value="MFC4354757.1"/>
    <property type="molecule type" value="Genomic_DNA"/>
</dbReference>